<keyword evidence="4" id="KW-0645">Protease</keyword>
<reference evidence="4 5" key="1">
    <citation type="submission" date="2013-04" db="EMBL/GenBank/DDBJ databases">
        <title>Zunongwangia sp. 22II14-10F7 Genome Sequencing.</title>
        <authorList>
            <person name="Lai Q."/>
            <person name="Shao Z."/>
        </authorList>
    </citation>
    <scope>NUCLEOTIDE SEQUENCE [LARGE SCALE GENOMIC DNA]</scope>
    <source>
        <strain evidence="4 5">22II14-10F7</strain>
    </source>
</reference>
<feature type="domain" description="DUF5118" evidence="3">
    <location>
        <begin position="59"/>
        <end position="105"/>
    </location>
</feature>
<protein>
    <submittedName>
        <fullName evidence="4">Metalloprotease</fullName>
    </submittedName>
</protein>
<dbReference type="AlphaFoldDB" id="A0A1Y1T1L8"/>
<keyword evidence="4" id="KW-0482">Metalloprotease</keyword>
<proteinExistence type="predicted"/>
<dbReference type="Pfam" id="PF16313">
    <property type="entry name" value="DUF4953"/>
    <property type="match status" value="1"/>
</dbReference>
<dbReference type="Pfam" id="PF17162">
    <property type="entry name" value="DUF5118"/>
    <property type="match status" value="1"/>
</dbReference>
<evidence type="ECO:0000313" key="4">
    <source>
        <dbReference type="EMBL" id="ORL44920.1"/>
    </source>
</evidence>
<name>A0A1Y1T1L8_9FLAO</name>
<dbReference type="InterPro" id="IPR032534">
    <property type="entry name" value="EcxA_zinc-bd"/>
</dbReference>
<dbReference type="PANTHER" id="PTHR38478">
    <property type="entry name" value="PEPTIDASE M1A AND M12B"/>
    <property type="match status" value="1"/>
</dbReference>
<feature type="domain" description="DUF5117" evidence="2">
    <location>
        <begin position="117"/>
        <end position="302"/>
    </location>
</feature>
<evidence type="ECO:0000259" key="2">
    <source>
        <dbReference type="Pfam" id="PF17148"/>
    </source>
</evidence>
<dbReference type="GO" id="GO:0006508">
    <property type="term" value="P:proteolysis"/>
    <property type="evidence" value="ECO:0007669"/>
    <property type="project" value="UniProtKB-KW"/>
</dbReference>
<organism evidence="4 5">
    <name type="scientific">Zunongwangia atlantica 22II14-10F7</name>
    <dbReference type="NCBI Taxonomy" id="1185767"/>
    <lineage>
        <taxon>Bacteria</taxon>
        <taxon>Pseudomonadati</taxon>
        <taxon>Bacteroidota</taxon>
        <taxon>Flavobacteriia</taxon>
        <taxon>Flavobacteriales</taxon>
        <taxon>Flavobacteriaceae</taxon>
        <taxon>Zunongwangia</taxon>
    </lineage>
</organism>
<dbReference type="Proteomes" id="UP000192746">
    <property type="component" value="Unassembled WGS sequence"/>
</dbReference>
<accession>A0A1Y1T1L8</accession>
<gene>
    <name evidence="4" type="ORF">IIF7_13977</name>
</gene>
<dbReference type="InterPro" id="IPR034032">
    <property type="entry name" value="Zn_MMP-like_bac"/>
</dbReference>
<dbReference type="EMBL" id="ARYN01000012">
    <property type="protein sequence ID" value="ORL44920.1"/>
    <property type="molecule type" value="Genomic_DNA"/>
</dbReference>
<dbReference type="InterPro" id="IPR033428">
    <property type="entry name" value="DUF5118"/>
</dbReference>
<sequence length="854" mass="98198">MKKFLLNLNIHQWAVITLVAFLSTGIRAHAQEEKKENKEKKEIKETSEDSTKLDSDELNYQKFLKEGKQRKGLFNIYTIEDEYYFEIPDSLMSQDLLIVNKISSVPYALNGHGLNKGMAFETKLVRFYKDTTRNKVWVKTINPRVQSPKNAAISLSVKDNFSESIIEEFDITTQNTDSTSSIFKVNKIFSGKEKSFSDVLANTGLGGSIKTNLSLIETVKTFPKNIVAKSLLTTSVSEGGGPALPLSIGVTTNIVLLPKEVMKPRFGDKRIGYFSTPMEYFSDTQQEVESRKLITRWRLEPREEDIQKYKQGILVEPKKPIIYYVDPSTPKQWVPFIEQGVLDWNVAFEEAGFKNAVQVKIPSAEDKDFDIDDVRYSVITYAASEQQNAMGPSVVDPRSGEILESDIIWWHNLMKGLHSWIRVQTGVIDAAARANTFSEKHMGEAIRFVSSHEVGHTFGLKHNMGASYSYPVDSLRSKSFTSRMGGTAPSIMDYARFNYVAQPEDSVVDITPKIGVYDKYAIDWGYRWTGTETAHKELALTNKWIRKHENDPLYFYGAQQMSIVDPRSQSEDLGDNAVKASEYGLKNLKRIMPNILEWTREEGQDYYKASKLYKAVIDQWELYNKHVMANIGGIYLNNTVYGDGKEAYQPVPAQLQKEALQYLVENAILPQEWLFTPDMIDKVFAVRDAPDGERYYSPVSMQRIYQTNMIYALLKTDRLMRITENEILAKKETEVFTEEYLFNQLFEAIFKKTARNKELNRFDRMTQKNYVDVLTVDRNELLKKTKENTVSKDSRNFKNVHFSYIPRVSDASTSKRYSLEKILKLLKKKKNKGDEITKAHYRDLISRIEYNLNN</sequence>
<feature type="domain" description="EcxA zinc-binding" evidence="1">
    <location>
        <begin position="436"/>
        <end position="754"/>
    </location>
</feature>
<dbReference type="OrthoDB" id="9776599at2"/>
<keyword evidence="5" id="KW-1185">Reference proteome</keyword>
<dbReference type="InterPro" id="IPR033413">
    <property type="entry name" value="DUF5117"/>
</dbReference>
<evidence type="ECO:0000259" key="3">
    <source>
        <dbReference type="Pfam" id="PF17162"/>
    </source>
</evidence>
<dbReference type="RefSeq" id="WP_084842319.1">
    <property type="nucleotide sequence ID" value="NZ_ARYN01000012.1"/>
</dbReference>
<dbReference type="PANTHER" id="PTHR38478:SF1">
    <property type="entry name" value="ZINC DEPENDENT METALLOPROTEASE DOMAIN LIPOPROTEIN"/>
    <property type="match status" value="1"/>
</dbReference>
<dbReference type="CDD" id="cd04276">
    <property type="entry name" value="ZnMc_MMP_like_2"/>
    <property type="match status" value="1"/>
</dbReference>
<comment type="caution">
    <text evidence="4">The sequence shown here is derived from an EMBL/GenBank/DDBJ whole genome shotgun (WGS) entry which is preliminary data.</text>
</comment>
<evidence type="ECO:0000259" key="1">
    <source>
        <dbReference type="Pfam" id="PF16313"/>
    </source>
</evidence>
<dbReference type="STRING" id="1185767.IIF7_13977"/>
<dbReference type="GO" id="GO:0008237">
    <property type="term" value="F:metallopeptidase activity"/>
    <property type="evidence" value="ECO:0007669"/>
    <property type="project" value="UniProtKB-KW"/>
</dbReference>
<dbReference type="SUPFAM" id="SSF55486">
    <property type="entry name" value="Metalloproteases ('zincins'), catalytic domain"/>
    <property type="match status" value="1"/>
</dbReference>
<keyword evidence="4" id="KW-0378">Hydrolase</keyword>
<evidence type="ECO:0000313" key="5">
    <source>
        <dbReference type="Proteomes" id="UP000192746"/>
    </source>
</evidence>
<dbReference type="Pfam" id="PF17148">
    <property type="entry name" value="DUF5117"/>
    <property type="match status" value="1"/>
</dbReference>